<comment type="caution">
    <text evidence="1">The sequence shown here is derived from an EMBL/GenBank/DDBJ whole genome shotgun (WGS) entry which is preliminary data.</text>
</comment>
<name>A0AAD8ELJ2_DIPPU</name>
<evidence type="ECO:0000313" key="2">
    <source>
        <dbReference type="Proteomes" id="UP001233999"/>
    </source>
</evidence>
<dbReference type="EMBL" id="JASPKZ010003058">
    <property type="protein sequence ID" value="KAJ9594269.1"/>
    <property type="molecule type" value="Genomic_DNA"/>
</dbReference>
<reference evidence="1" key="1">
    <citation type="journal article" date="2023" name="IScience">
        <title>Live-bearing cockroach genome reveals convergent evolutionary mechanisms linked to viviparity in insects and beyond.</title>
        <authorList>
            <person name="Fouks B."/>
            <person name="Harrison M.C."/>
            <person name="Mikhailova A.A."/>
            <person name="Marchal E."/>
            <person name="English S."/>
            <person name="Carruthers M."/>
            <person name="Jennings E.C."/>
            <person name="Chiamaka E.L."/>
            <person name="Frigard R.A."/>
            <person name="Pippel M."/>
            <person name="Attardo G.M."/>
            <person name="Benoit J.B."/>
            <person name="Bornberg-Bauer E."/>
            <person name="Tobe S.S."/>
        </authorList>
    </citation>
    <scope>NUCLEOTIDE SEQUENCE</scope>
    <source>
        <strain evidence="1">Stay&amp;Tobe</strain>
    </source>
</reference>
<accession>A0AAD8ELJ2</accession>
<sequence>CLVCGGEPGPAEHEVFESLEQEVAKTYTLCTLSGRREPTYSTFYTCFSLDYGGHPQCHSNNKPEFKNASGRTSRHFKTKKHMNCNSISNILPLLPCLSNTTKSHMCHIIKKQINYI</sequence>
<reference evidence="1" key="2">
    <citation type="submission" date="2023-05" db="EMBL/GenBank/DDBJ databases">
        <authorList>
            <person name="Fouks B."/>
        </authorList>
    </citation>
    <scope>NUCLEOTIDE SEQUENCE</scope>
    <source>
        <strain evidence="1">Stay&amp;Tobe</strain>
        <tissue evidence="1">Testes</tissue>
    </source>
</reference>
<feature type="non-terminal residue" evidence="1">
    <location>
        <position position="1"/>
    </location>
</feature>
<organism evidence="1 2">
    <name type="scientific">Diploptera punctata</name>
    <name type="common">Pacific beetle cockroach</name>
    <dbReference type="NCBI Taxonomy" id="6984"/>
    <lineage>
        <taxon>Eukaryota</taxon>
        <taxon>Metazoa</taxon>
        <taxon>Ecdysozoa</taxon>
        <taxon>Arthropoda</taxon>
        <taxon>Hexapoda</taxon>
        <taxon>Insecta</taxon>
        <taxon>Pterygota</taxon>
        <taxon>Neoptera</taxon>
        <taxon>Polyneoptera</taxon>
        <taxon>Dictyoptera</taxon>
        <taxon>Blattodea</taxon>
        <taxon>Blaberoidea</taxon>
        <taxon>Blaberidae</taxon>
        <taxon>Diplopterinae</taxon>
        <taxon>Diploptera</taxon>
    </lineage>
</organism>
<gene>
    <name evidence="1" type="ORF">L9F63_014274</name>
</gene>
<dbReference type="Proteomes" id="UP001233999">
    <property type="component" value="Unassembled WGS sequence"/>
</dbReference>
<proteinExistence type="predicted"/>
<keyword evidence="2" id="KW-1185">Reference proteome</keyword>
<protein>
    <submittedName>
        <fullName evidence="1">Uncharacterized protein</fullName>
    </submittedName>
</protein>
<feature type="non-terminal residue" evidence="1">
    <location>
        <position position="116"/>
    </location>
</feature>
<evidence type="ECO:0000313" key="1">
    <source>
        <dbReference type="EMBL" id="KAJ9594269.1"/>
    </source>
</evidence>
<dbReference type="AlphaFoldDB" id="A0AAD8ELJ2"/>